<dbReference type="HOGENOM" id="CLU_000445_88_3_9"/>
<feature type="domain" description="HTH araC/xylS-type" evidence="4">
    <location>
        <begin position="213"/>
        <end position="311"/>
    </location>
</feature>
<accession>A8RNX9</accession>
<dbReference type="AlphaFoldDB" id="A8RNX9"/>
<keyword evidence="2" id="KW-0238">DNA-binding</keyword>
<evidence type="ECO:0000313" key="5">
    <source>
        <dbReference type="EMBL" id="EDP17239.1"/>
    </source>
</evidence>
<dbReference type="Proteomes" id="UP000005396">
    <property type="component" value="Unassembled WGS sequence"/>
</dbReference>
<reference evidence="5 6" key="2">
    <citation type="submission" date="2007-09" db="EMBL/GenBank/DDBJ databases">
        <title>Draft genome sequence of Clostridium bolteae (ATCC BAA-613).</title>
        <authorList>
            <person name="Sudarsanam P."/>
            <person name="Ley R."/>
            <person name="Guruge J."/>
            <person name="Turnbaugh P.J."/>
            <person name="Mahowald M."/>
            <person name="Liep D."/>
            <person name="Gordon J."/>
        </authorList>
    </citation>
    <scope>NUCLEOTIDE SEQUENCE [LARGE SCALE GENOMIC DNA]</scope>
    <source>
        <strain evidence="6">ATCC BAA-613 / DSM 15670 / CCUG 46953 / JCM 12243 / WAL 16351</strain>
    </source>
</reference>
<sequence>MQTPGNKVPEQEGNMKIIRKVELKPGSYEEELPGISAEFPYIASYVELDKYAGKQSPWHWHKEAELFYMEQGSLEYDTPHGKAVFTAGSGGFVNSNVLHMSRAKDGEGSVVSLLHIFNPLLISGQSGSIIDRKYVSPLMTASHVEIIGLYPDQPSHVPVLETLRQSFRISEDDCGYEIRLRSVLSEIWCGLLAMTETMEKSPKYNSRSNQKIKIMLAFIHKHCGDKLSVKEIAASAFISERECFRVFRDCLNMTPVEYVTSFRLQRACWMLSEGNEPITSICHICGLGSSSYFGRVFRSSMGCSPKEYRQKWQNSDTR</sequence>
<dbReference type="SMART" id="SM00342">
    <property type="entry name" value="HTH_ARAC"/>
    <property type="match status" value="1"/>
</dbReference>
<organism evidence="5 6">
    <name type="scientific">Enterocloster bolteae (strain ATCC BAA-613 / DSM 15670 / CCUG 46953 / JCM 12243 / WAL 16351)</name>
    <name type="common">Clostridium bolteae</name>
    <dbReference type="NCBI Taxonomy" id="411902"/>
    <lineage>
        <taxon>Bacteria</taxon>
        <taxon>Bacillati</taxon>
        <taxon>Bacillota</taxon>
        <taxon>Clostridia</taxon>
        <taxon>Lachnospirales</taxon>
        <taxon>Lachnospiraceae</taxon>
        <taxon>Enterocloster</taxon>
    </lineage>
</organism>
<dbReference type="InterPro" id="IPR018060">
    <property type="entry name" value="HTH_AraC"/>
</dbReference>
<protein>
    <recommendedName>
        <fullName evidence="4">HTH araC/xylS-type domain-containing protein</fullName>
    </recommendedName>
</protein>
<proteinExistence type="predicted"/>
<dbReference type="InterPro" id="IPR018062">
    <property type="entry name" value="HTH_AraC-typ_CS"/>
</dbReference>
<dbReference type="PANTHER" id="PTHR43280:SF2">
    <property type="entry name" value="HTH-TYPE TRANSCRIPTIONAL REGULATOR EXSA"/>
    <property type="match status" value="1"/>
</dbReference>
<dbReference type="GO" id="GO:0003700">
    <property type="term" value="F:DNA-binding transcription factor activity"/>
    <property type="evidence" value="ECO:0007669"/>
    <property type="project" value="InterPro"/>
</dbReference>
<keyword evidence="3" id="KW-0804">Transcription</keyword>
<dbReference type="Gene3D" id="2.60.120.10">
    <property type="entry name" value="Jelly Rolls"/>
    <property type="match status" value="1"/>
</dbReference>
<dbReference type="GO" id="GO:0043565">
    <property type="term" value="F:sequence-specific DNA binding"/>
    <property type="evidence" value="ECO:0007669"/>
    <property type="project" value="InterPro"/>
</dbReference>
<name>A8RNX9_ENTBW</name>
<dbReference type="CDD" id="cd02208">
    <property type="entry name" value="cupin_RmlC-like"/>
    <property type="match status" value="1"/>
</dbReference>
<dbReference type="PROSITE" id="PS01124">
    <property type="entry name" value="HTH_ARAC_FAMILY_2"/>
    <property type="match status" value="1"/>
</dbReference>
<dbReference type="Pfam" id="PF12833">
    <property type="entry name" value="HTH_18"/>
    <property type="match status" value="1"/>
</dbReference>
<evidence type="ECO:0000313" key="6">
    <source>
        <dbReference type="Proteomes" id="UP000005396"/>
    </source>
</evidence>
<dbReference type="InterPro" id="IPR011051">
    <property type="entry name" value="RmlC_Cupin_sf"/>
</dbReference>
<reference evidence="5 6" key="1">
    <citation type="submission" date="2007-08" db="EMBL/GenBank/DDBJ databases">
        <authorList>
            <person name="Fulton L."/>
            <person name="Clifton S."/>
            <person name="Fulton B."/>
            <person name="Xu J."/>
            <person name="Minx P."/>
            <person name="Pepin K.H."/>
            <person name="Johnson M."/>
            <person name="Thiruvilangam P."/>
            <person name="Bhonagiri V."/>
            <person name="Nash W.E."/>
            <person name="Mardis E.R."/>
            <person name="Wilson R.K."/>
        </authorList>
    </citation>
    <scope>NUCLEOTIDE SEQUENCE [LARGE SCALE GENOMIC DNA]</scope>
    <source>
        <strain evidence="6">ATCC BAA-613 / DSM 15670 / CCUG 46953 / JCM 12243 / WAL 16351</strain>
    </source>
</reference>
<evidence type="ECO:0000256" key="3">
    <source>
        <dbReference type="ARBA" id="ARBA00023163"/>
    </source>
</evidence>
<comment type="caution">
    <text evidence="5">The sequence shown here is derived from an EMBL/GenBank/DDBJ whole genome shotgun (WGS) entry which is preliminary data.</text>
</comment>
<dbReference type="InterPro" id="IPR014710">
    <property type="entry name" value="RmlC-like_jellyroll"/>
</dbReference>
<evidence type="ECO:0000259" key="4">
    <source>
        <dbReference type="PROSITE" id="PS01124"/>
    </source>
</evidence>
<dbReference type="PANTHER" id="PTHR43280">
    <property type="entry name" value="ARAC-FAMILY TRANSCRIPTIONAL REGULATOR"/>
    <property type="match status" value="1"/>
</dbReference>
<dbReference type="InterPro" id="IPR009057">
    <property type="entry name" value="Homeodomain-like_sf"/>
</dbReference>
<dbReference type="PaxDb" id="411902-CLOBOL_02311"/>
<dbReference type="eggNOG" id="COG1917">
    <property type="taxonomic scope" value="Bacteria"/>
</dbReference>
<dbReference type="EMBL" id="ABCC02000023">
    <property type="protein sequence ID" value="EDP17239.1"/>
    <property type="molecule type" value="Genomic_DNA"/>
</dbReference>
<gene>
    <name evidence="5" type="ORF">CLOBOL_02311</name>
</gene>
<dbReference type="SUPFAM" id="SSF51182">
    <property type="entry name" value="RmlC-like cupins"/>
    <property type="match status" value="1"/>
</dbReference>
<evidence type="ECO:0000256" key="1">
    <source>
        <dbReference type="ARBA" id="ARBA00023015"/>
    </source>
</evidence>
<dbReference type="SUPFAM" id="SSF46689">
    <property type="entry name" value="Homeodomain-like"/>
    <property type="match status" value="2"/>
</dbReference>
<evidence type="ECO:0000256" key="2">
    <source>
        <dbReference type="ARBA" id="ARBA00023125"/>
    </source>
</evidence>
<keyword evidence="1" id="KW-0805">Transcription regulation</keyword>
<dbReference type="Gene3D" id="1.10.10.60">
    <property type="entry name" value="Homeodomain-like"/>
    <property type="match status" value="2"/>
</dbReference>
<dbReference type="eggNOG" id="COG2207">
    <property type="taxonomic scope" value="Bacteria"/>
</dbReference>
<dbReference type="PROSITE" id="PS00041">
    <property type="entry name" value="HTH_ARAC_FAMILY_1"/>
    <property type="match status" value="1"/>
</dbReference>